<dbReference type="RefSeq" id="WP_197744408.1">
    <property type="nucleotide sequence ID" value="NZ_LR778175.1"/>
</dbReference>
<dbReference type="SMART" id="SM00470">
    <property type="entry name" value="ParB"/>
    <property type="match status" value="1"/>
</dbReference>
<dbReference type="PANTHER" id="PTHR33375:SF1">
    <property type="entry name" value="CHROMOSOME-PARTITIONING PROTEIN PARB-RELATED"/>
    <property type="match status" value="1"/>
</dbReference>
<dbReference type="EMBL" id="LR778175">
    <property type="protein sequence ID" value="CAB1277636.1"/>
    <property type="molecule type" value="Genomic_DNA"/>
</dbReference>
<evidence type="ECO:0000259" key="6">
    <source>
        <dbReference type="SMART" id="SM00470"/>
    </source>
</evidence>
<dbReference type="GO" id="GO:0006355">
    <property type="term" value="P:regulation of DNA-templated transcription"/>
    <property type="evidence" value="ECO:0007669"/>
    <property type="project" value="InterPro"/>
</dbReference>
<dbReference type="Proteomes" id="UP000516072">
    <property type="component" value="Chromosome"/>
</dbReference>
<dbReference type="InterPro" id="IPR050336">
    <property type="entry name" value="Chromosome_partition/occlusion"/>
</dbReference>
<dbReference type="Pfam" id="PF02195">
    <property type="entry name" value="ParB_N"/>
    <property type="match status" value="1"/>
</dbReference>
<dbReference type="Gene3D" id="1.10.10.2830">
    <property type="match status" value="1"/>
</dbReference>
<feature type="domain" description="ParB-like N-terminal" evidence="6">
    <location>
        <begin position="35"/>
        <end position="125"/>
    </location>
</feature>
<name>A0A7G1QBV2_9GAMM</name>
<dbReference type="InterPro" id="IPR003115">
    <property type="entry name" value="ParB_N"/>
</dbReference>
<dbReference type="FunFam" id="1.10.10.2830:FF:000001">
    <property type="entry name" value="Chromosome partitioning protein ParB"/>
    <property type="match status" value="1"/>
</dbReference>
<evidence type="ECO:0000313" key="7">
    <source>
        <dbReference type="EMBL" id="CAB1277636.1"/>
    </source>
</evidence>
<dbReference type="InterPro" id="IPR041468">
    <property type="entry name" value="HTH_ParB/Spo0J"/>
</dbReference>
<comment type="similarity">
    <text evidence="1">Belongs to the ParB family.</text>
</comment>
<dbReference type="GO" id="GO:0005694">
    <property type="term" value="C:chromosome"/>
    <property type="evidence" value="ECO:0007669"/>
    <property type="project" value="TreeGrafter"/>
</dbReference>
<dbReference type="InterPro" id="IPR057240">
    <property type="entry name" value="ParB_dimer_C"/>
</dbReference>
<comment type="function">
    <text evidence="5">Involved in chromosome partition. Localize to both poles of the predivisional cell following completion of DNA replication. Binds to the DNA origin of replication.</text>
</comment>
<reference evidence="7 8" key="1">
    <citation type="submission" date="2020-03" db="EMBL/GenBank/DDBJ databases">
        <authorList>
            <person name="Picone N."/>
        </authorList>
    </citation>
    <scope>NUCLEOTIDE SEQUENCE [LARGE SCALE GENOMIC DNA]</scope>
    <source>
        <strain evidence="7">NSCAC1</strain>
    </source>
</reference>
<evidence type="ECO:0000256" key="3">
    <source>
        <dbReference type="ARBA" id="ARBA00022829"/>
    </source>
</evidence>
<evidence type="ECO:0000256" key="4">
    <source>
        <dbReference type="ARBA" id="ARBA00023125"/>
    </source>
</evidence>
<protein>
    <recommendedName>
        <fullName evidence="2">Probable chromosome-partitioning protein ParB</fullName>
    </recommendedName>
</protein>
<dbReference type="SUPFAM" id="SSF110849">
    <property type="entry name" value="ParB/Sulfiredoxin"/>
    <property type="match status" value="1"/>
</dbReference>
<dbReference type="GO" id="GO:0003677">
    <property type="term" value="F:DNA binding"/>
    <property type="evidence" value="ECO:0007669"/>
    <property type="project" value="UniProtKB-KW"/>
</dbReference>
<gene>
    <name evidence="7" type="primary">parB</name>
    <name evidence="7" type="ORF">NSCAC_1776</name>
</gene>
<dbReference type="NCBIfam" id="TIGR00180">
    <property type="entry name" value="parB_part"/>
    <property type="match status" value="1"/>
</dbReference>
<organism evidence="7 8">
    <name type="scientific">Candidatus Nitrosacidococcus tergens</name>
    <dbReference type="NCBI Taxonomy" id="553981"/>
    <lineage>
        <taxon>Bacteria</taxon>
        <taxon>Pseudomonadati</taxon>
        <taxon>Pseudomonadota</taxon>
        <taxon>Gammaproteobacteria</taxon>
        <taxon>Chromatiales</taxon>
        <taxon>Chromatiaceae</taxon>
        <taxon>Candidatus Nitrosacidococcus</taxon>
    </lineage>
</organism>
<keyword evidence="8" id="KW-1185">Reference proteome</keyword>
<dbReference type="InterPro" id="IPR004437">
    <property type="entry name" value="ParB/RepB/Spo0J"/>
</dbReference>
<dbReference type="FunFam" id="3.90.1530.30:FF:000001">
    <property type="entry name" value="Chromosome partitioning protein ParB"/>
    <property type="match status" value="1"/>
</dbReference>
<dbReference type="Pfam" id="PF17762">
    <property type="entry name" value="HTH_ParB"/>
    <property type="match status" value="1"/>
</dbReference>
<dbReference type="CDD" id="cd16393">
    <property type="entry name" value="SPO0J_N"/>
    <property type="match status" value="1"/>
</dbReference>
<dbReference type="KEGG" id="ntg:NSCAC_1776"/>
<sequence length="289" mass="32233">MGLKKKGLGRGLDSLLGTINTPIHIGESKPKEELRSLSLEQIQCGKYQPRVEISSEALAELADSIRAQGVIQPIIVRSEQNGIFELIAGERRWRAAQIVGLREIPALVKNVSDQAAAAIALIENIQREDLNAIEQATAYQKLINEFNMTHQEIAQAVGCSRASISNLLRLLTLNGEIKSHVEKGDLEMGHARALLSLDDAIQRKIASKIIQERLSVRDTENLVRRMQQESIPKFKQNLLSDPDIRKLEEELAERLGTIVQLQHLSGGKGRILIRYHSMDELDGILTHIK</sequence>
<evidence type="ECO:0000256" key="5">
    <source>
        <dbReference type="ARBA" id="ARBA00025472"/>
    </source>
</evidence>
<proteinExistence type="inferred from homology"/>
<keyword evidence="3" id="KW-0159">Chromosome partition</keyword>
<accession>A0A7G1QBV2</accession>
<evidence type="ECO:0000256" key="2">
    <source>
        <dbReference type="ARBA" id="ARBA00022372"/>
    </source>
</evidence>
<dbReference type="GO" id="GO:0007059">
    <property type="term" value="P:chromosome segregation"/>
    <property type="evidence" value="ECO:0007669"/>
    <property type="project" value="UniProtKB-KW"/>
</dbReference>
<evidence type="ECO:0000256" key="1">
    <source>
        <dbReference type="ARBA" id="ARBA00006295"/>
    </source>
</evidence>
<dbReference type="InterPro" id="IPR036086">
    <property type="entry name" value="ParB/Sulfiredoxin_sf"/>
</dbReference>
<dbReference type="PANTHER" id="PTHR33375">
    <property type="entry name" value="CHROMOSOME-PARTITIONING PROTEIN PARB-RELATED"/>
    <property type="match status" value="1"/>
</dbReference>
<dbReference type="AlphaFoldDB" id="A0A7G1QBV2"/>
<evidence type="ECO:0000313" key="8">
    <source>
        <dbReference type="Proteomes" id="UP000516072"/>
    </source>
</evidence>
<dbReference type="Gene3D" id="3.90.1530.30">
    <property type="match status" value="1"/>
</dbReference>
<keyword evidence="4" id="KW-0238">DNA-binding</keyword>
<dbReference type="GO" id="GO:0045881">
    <property type="term" value="P:positive regulation of sporulation resulting in formation of a cellular spore"/>
    <property type="evidence" value="ECO:0007669"/>
    <property type="project" value="TreeGrafter"/>
</dbReference>
<dbReference type="Pfam" id="PF23552">
    <property type="entry name" value="ParB_C"/>
    <property type="match status" value="1"/>
</dbReference>
<dbReference type="SUPFAM" id="SSF109709">
    <property type="entry name" value="KorB DNA-binding domain-like"/>
    <property type="match status" value="1"/>
</dbReference>